<name>A0A0A9B277_ARUDO</name>
<proteinExistence type="predicted"/>
<dbReference type="AlphaFoldDB" id="A0A0A9B277"/>
<organism evidence="1">
    <name type="scientific">Arundo donax</name>
    <name type="common">Giant reed</name>
    <name type="synonym">Donax arundinaceus</name>
    <dbReference type="NCBI Taxonomy" id="35708"/>
    <lineage>
        <taxon>Eukaryota</taxon>
        <taxon>Viridiplantae</taxon>
        <taxon>Streptophyta</taxon>
        <taxon>Embryophyta</taxon>
        <taxon>Tracheophyta</taxon>
        <taxon>Spermatophyta</taxon>
        <taxon>Magnoliopsida</taxon>
        <taxon>Liliopsida</taxon>
        <taxon>Poales</taxon>
        <taxon>Poaceae</taxon>
        <taxon>PACMAD clade</taxon>
        <taxon>Arundinoideae</taxon>
        <taxon>Arundineae</taxon>
        <taxon>Arundo</taxon>
    </lineage>
</organism>
<protein>
    <submittedName>
        <fullName evidence="1">Uncharacterized protein</fullName>
    </submittedName>
</protein>
<reference evidence="1" key="2">
    <citation type="journal article" date="2015" name="Data Brief">
        <title>Shoot transcriptome of the giant reed, Arundo donax.</title>
        <authorList>
            <person name="Barrero R.A."/>
            <person name="Guerrero F.D."/>
            <person name="Moolhuijzen P."/>
            <person name="Goolsby J.A."/>
            <person name="Tidwell J."/>
            <person name="Bellgard S.E."/>
            <person name="Bellgard M.I."/>
        </authorList>
    </citation>
    <scope>NUCLEOTIDE SEQUENCE</scope>
    <source>
        <tissue evidence="1">Shoot tissue taken approximately 20 cm above the soil surface</tissue>
    </source>
</reference>
<dbReference type="EMBL" id="GBRH01240419">
    <property type="protein sequence ID" value="JAD57476.1"/>
    <property type="molecule type" value="Transcribed_RNA"/>
</dbReference>
<sequence>MCLGTAAQVYCAVIVLLGL</sequence>
<evidence type="ECO:0000313" key="1">
    <source>
        <dbReference type="EMBL" id="JAD57476.1"/>
    </source>
</evidence>
<accession>A0A0A9B277</accession>
<reference evidence="1" key="1">
    <citation type="submission" date="2014-09" db="EMBL/GenBank/DDBJ databases">
        <authorList>
            <person name="Magalhaes I.L.F."/>
            <person name="Oliveira U."/>
            <person name="Santos F.R."/>
            <person name="Vidigal T.H.D.A."/>
            <person name="Brescovit A.D."/>
            <person name="Santos A.J."/>
        </authorList>
    </citation>
    <scope>NUCLEOTIDE SEQUENCE</scope>
    <source>
        <tissue evidence="1">Shoot tissue taken approximately 20 cm above the soil surface</tissue>
    </source>
</reference>